<name>A0ABV7T5T6_9GAMM</name>
<dbReference type="NCBIfam" id="TIGR00229">
    <property type="entry name" value="sensory_box"/>
    <property type="match status" value="2"/>
</dbReference>
<keyword evidence="11" id="KW-1185">Reference proteome</keyword>
<feature type="region of interest" description="Disordered" evidence="6">
    <location>
        <begin position="1"/>
        <end position="22"/>
    </location>
</feature>
<dbReference type="CDD" id="cd00082">
    <property type="entry name" value="HisKA"/>
    <property type="match status" value="1"/>
</dbReference>
<dbReference type="InterPro" id="IPR013656">
    <property type="entry name" value="PAS_4"/>
</dbReference>
<keyword evidence="10" id="KW-0547">Nucleotide-binding</keyword>
<feature type="coiled-coil region" evidence="5">
    <location>
        <begin position="360"/>
        <end position="390"/>
    </location>
</feature>
<dbReference type="SMART" id="SM00387">
    <property type="entry name" value="HATPase_c"/>
    <property type="match status" value="1"/>
</dbReference>
<dbReference type="InterPro" id="IPR036097">
    <property type="entry name" value="HisK_dim/P_sf"/>
</dbReference>
<evidence type="ECO:0000256" key="2">
    <source>
        <dbReference type="ARBA" id="ARBA00012438"/>
    </source>
</evidence>
<dbReference type="InterPro" id="IPR000014">
    <property type="entry name" value="PAS"/>
</dbReference>
<dbReference type="Proteomes" id="UP001595630">
    <property type="component" value="Unassembled WGS sequence"/>
</dbReference>
<comment type="catalytic activity">
    <reaction evidence="1">
        <text>ATP + protein L-histidine = ADP + protein N-phospho-L-histidine.</text>
        <dbReference type="EC" id="2.7.13.3"/>
    </reaction>
</comment>
<gene>
    <name evidence="10" type="ORF">ACFOMF_09625</name>
</gene>
<evidence type="ECO:0000256" key="6">
    <source>
        <dbReference type="SAM" id="MobiDB-lite"/>
    </source>
</evidence>
<feature type="domain" description="PAS" evidence="8">
    <location>
        <begin position="176"/>
        <end position="248"/>
    </location>
</feature>
<dbReference type="PANTHER" id="PTHR43065:SF42">
    <property type="entry name" value="TWO-COMPONENT SENSOR PPRA"/>
    <property type="match status" value="1"/>
</dbReference>
<dbReference type="SUPFAM" id="SSF47384">
    <property type="entry name" value="Homodimeric domain of signal transducing histidine kinase"/>
    <property type="match status" value="1"/>
</dbReference>
<proteinExistence type="predicted"/>
<dbReference type="Gene3D" id="3.30.565.10">
    <property type="entry name" value="Histidine kinase-like ATPase, C-terminal domain"/>
    <property type="match status" value="1"/>
</dbReference>
<evidence type="ECO:0000313" key="11">
    <source>
        <dbReference type="Proteomes" id="UP001595630"/>
    </source>
</evidence>
<feature type="coiled-coil region" evidence="5">
    <location>
        <begin position="292"/>
        <end position="330"/>
    </location>
</feature>
<dbReference type="SMART" id="SM00091">
    <property type="entry name" value="PAS"/>
    <property type="match status" value="2"/>
</dbReference>
<dbReference type="InterPro" id="IPR000700">
    <property type="entry name" value="PAS-assoc_C"/>
</dbReference>
<keyword evidence="5" id="KW-0175">Coiled coil</keyword>
<dbReference type="GO" id="GO:0005524">
    <property type="term" value="F:ATP binding"/>
    <property type="evidence" value="ECO:0007669"/>
    <property type="project" value="UniProtKB-KW"/>
</dbReference>
<feature type="domain" description="PAC" evidence="9">
    <location>
        <begin position="248"/>
        <end position="301"/>
    </location>
</feature>
<dbReference type="InterPro" id="IPR013655">
    <property type="entry name" value="PAS_fold_3"/>
</dbReference>
<evidence type="ECO:0000256" key="1">
    <source>
        <dbReference type="ARBA" id="ARBA00000085"/>
    </source>
</evidence>
<dbReference type="InterPro" id="IPR003661">
    <property type="entry name" value="HisK_dim/P_dom"/>
</dbReference>
<dbReference type="InterPro" id="IPR036890">
    <property type="entry name" value="HATPase_C_sf"/>
</dbReference>
<dbReference type="Pfam" id="PF08447">
    <property type="entry name" value="PAS_3"/>
    <property type="match status" value="1"/>
</dbReference>
<accession>A0ABV7T5T6</accession>
<protein>
    <recommendedName>
        <fullName evidence="2">histidine kinase</fullName>
        <ecNumber evidence="2">2.7.13.3</ecNumber>
    </recommendedName>
</protein>
<dbReference type="Gene3D" id="2.10.70.100">
    <property type="match status" value="1"/>
</dbReference>
<feature type="domain" description="Histidine kinase" evidence="7">
    <location>
        <begin position="339"/>
        <end position="564"/>
    </location>
</feature>
<dbReference type="Pfam" id="PF00512">
    <property type="entry name" value="HisKA"/>
    <property type="match status" value="1"/>
</dbReference>
<reference evidence="11" key="1">
    <citation type="journal article" date="2019" name="Int. J. Syst. Evol. Microbiol.">
        <title>The Global Catalogue of Microorganisms (GCM) 10K type strain sequencing project: providing services to taxonomists for standard genome sequencing and annotation.</title>
        <authorList>
            <consortium name="The Broad Institute Genomics Platform"/>
            <consortium name="The Broad Institute Genome Sequencing Center for Infectious Disease"/>
            <person name="Wu L."/>
            <person name="Ma J."/>
        </authorList>
    </citation>
    <scope>NUCLEOTIDE SEQUENCE [LARGE SCALE GENOMIC DNA]</scope>
    <source>
        <strain evidence="11">KCTC 42447</strain>
    </source>
</reference>
<keyword evidence="4" id="KW-0808">Transferase</keyword>
<dbReference type="PROSITE" id="PS50109">
    <property type="entry name" value="HIS_KIN"/>
    <property type="match status" value="1"/>
</dbReference>
<dbReference type="InterPro" id="IPR035965">
    <property type="entry name" value="PAS-like_dom_sf"/>
</dbReference>
<evidence type="ECO:0000259" key="7">
    <source>
        <dbReference type="PROSITE" id="PS50109"/>
    </source>
</evidence>
<keyword evidence="3" id="KW-0597">Phosphoprotein</keyword>
<evidence type="ECO:0000259" key="9">
    <source>
        <dbReference type="PROSITE" id="PS50113"/>
    </source>
</evidence>
<dbReference type="EC" id="2.7.13.3" evidence="2"/>
<dbReference type="PANTHER" id="PTHR43065">
    <property type="entry name" value="SENSOR HISTIDINE KINASE"/>
    <property type="match status" value="1"/>
</dbReference>
<evidence type="ECO:0000256" key="5">
    <source>
        <dbReference type="SAM" id="Coils"/>
    </source>
</evidence>
<dbReference type="Gene3D" id="1.10.287.130">
    <property type="match status" value="1"/>
</dbReference>
<dbReference type="PRINTS" id="PR00344">
    <property type="entry name" value="BCTRLSENSOR"/>
</dbReference>
<dbReference type="InterPro" id="IPR005467">
    <property type="entry name" value="His_kinase_dom"/>
</dbReference>
<dbReference type="Gene3D" id="3.30.450.20">
    <property type="entry name" value="PAS domain"/>
    <property type="match status" value="2"/>
</dbReference>
<dbReference type="Pfam" id="PF08448">
    <property type="entry name" value="PAS_4"/>
    <property type="match status" value="1"/>
</dbReference>
<dbReference type="SMART" id="SM00388">
    <property type="entry name" value="HisKA"/>
    <property type="match status" value="1"/>
</dbReference>
<evidence type="ECO:0000313" key="10">
    <source>
        <dbReference type="EMBL" id="MFC3608034.1"/>
    </source>
</evidence>
<sequence>MRHGPRGEASRPCQQGQADRSAEQARVHEEPDYQRLFEAILSPCLVLAVDDDFTMVAANEARLQITGTRREDIIGRPLFEVFGHNPDDANDYGASVLRASLERVLKTGRADRMAVTRYDIRRPDHQGGGFEPRYWRPLNAPVHDRHGQVRYVLHQVEDVTERMLESQEAEVERQSMDERLRAALLASGTGTFRWNLVTGALYVDSALARIFGLTEEEQIGSVEHFIAQVHPADRSAVREQLGRSANGEPLATEFRLEGQTTTCWIAANGHVFHDAHGQPAYLAGACTDITSRKKAEHALRELNETLEARVAEAVAEHQRAEDALRQAQKMEAVGQLTGGLAHDFNNLLTGITASLDLLQLKLAQGEIAGLQRYAQEARNACNRAAALTHRLLTFSRHQPAQTERVAINALVEGMTELIRRTLGSDIELRLNLVDPLPVVQADPHQLENALLNLCLNARDALEPTGGRIDITTFVTRLDGAGAGQLNLPVGRYVSLRVSDNGRGMPPEMLSKVFEPFFTTKPPGAGSGLGLPMTYNFARQAGGQVEVTSTPGHGTEVTLHLPDASDAP</sequence>
<evidence type="ECO:0000256" key="3">
    <source>
        <dbReference type="ARBA" id="ARBA00022553"/>
    </source>
</evidence>
<dbReference type="SUPFAM" id="SSF55785">
    <property type="entry name" value="PYP-like sensor domain (PAS domain)"/>
    <property type="match status" value="2"/>
</dbReference>
<dbReference type="Pfam" id="PF02518">
    <property type="entry name" value="HATPase_c"/>
    <property type="match status" value="1"/>
</dbReference>
<dbReference type="PROSITE" id="PS50113">
    <property type="entry name" value="PAC"/>
    <property type="match status" value="1"/>
</dbReference>
<dbReference type="CDD" id="cd00130">
    <property type="entry name" value="PAS"/>
    <property type="match status" value="2"/>
</dbReference>
<feature type="domain" description="PAS" evidence="8">
    <location>
        <begin position="29"/>
        <end position="108"/>
    </location>
</feature>
<dbReference type="EMBL" id="JBHRXZ010000022">
    <property type="protein sequence ID" value="MFC3608034.1"/>
    <property type="molecule type" value="Genomic_DNA"/>
</dbReference>
<evidence type="ECO:0000256" key="4">
    <source>
        <dbReference type="ARBA" id="ARBA00022777"/>
    </source>
</evidence>
<dbReference type="InterPro" id="IPR003594">
    <property type="entry name" value="HATPase_dom"/>
</dbReference>
<organism evidence="10 11">
    <name type="scientific">Stutzerimonas tarimensis</name>
    <dbReference type="NCBI Taxonomy" id="1507735"/>
    <lineage>
        <taxon>Bacteria</taxon>
        <taxon>Pseudomonadati</taxon>
        <taxon>Pseudomonadota</taxon>
        <taxon>Gammaproteobacteria</taxon>
        <taxon>Pseudomonadales</taxon>
        <taxon>Pseudomonadaceae</taxon>
        <taxon>Stutzerimonas</taxon>
    </lineage>
</organism>
<dbReference type="SUPFAM" id="SSF55874">
    <property type="entry name" value="ATPase domain of HSP90 chaperone/DNA topoisomerase II/histidine kinase"/>
    <property type="match status" value="1"/>
</dbReference>
<dbReference type="InterPro" id="IPR004358">
    <property type="entry name" value="Sig_transdc_His_kin-like_C"/>
</dbReference>
<dbReference type="RefSeq" id="WP_386364218.1">
    <property type="nucleotide sequence ID" value="NZ_JBHRXZ010000022.1"/>
</dbReference>
<keyword evidence="4" id="KW-0418">Kinase</keyword>
<keyword evidence="10" id="KW-0067">ATP-binding</keyword>
<comment type="caution">
    <text evidence="10">The sequence shown here is derived from an EMBL/GenBank/DDBJ whole genome shotgun (WGS) entry which is preliminary data.</text>
</comment>
<evidence type="ECO:0000259" key="8">
    <source>
        <dbReference type="PROSITE" id="PS50112"/>
    </source>
</evidence>
<dbReference type="PROSITE" id="PS50112">
    <property type="entry name" value="PAS"/>
    <property type="match status" value="2"/>
</dbReference>